<dbReference type="GO" id="GO:0005524">
    <property type="term" value="F:ATP binding"/>
    <property type="evidence" value="ECO:0007669"/>
    <property type="project" value="UniProtKB-KW"/>
</dbReference>
<gene>
    <name evidence="4" type="ORF">J2T57_003034</name>
</gene>
<dbReference type="PANTHER" id="PTHR43038:SF3">
    <property type="entry name" value="ABC TRANSPORTER G FAMILY MEMBER 20 ISOFORM X1"/>
    <property type="match status" value="1"/>
</dbReference>
<dbReference type="CDD" id="cd03230">
    <property type="entry name" value="ABC_DR_subfamily_A"/>
    <property type="match status" value="1"/>
</dbReference>
<dbReference type="Gene3D" id="3.40.50.300">
    <property type="entry name" value="P-loop containing nucleotide triphosphate hydrolases"/>
    <property type="match status" value="1"/>
</dbReference>
<keyword evidence="5" id="KW-1185">Reference proteome</keyword>
<dbReference type="PANTHER" id="PTHR43038">
    <property type="entry name" value="ATP-BINDING CASSETTE, SUB-FAMILY H, MEMBER 1"/>
    <property type="match status" value="1"/>
</dbReference>
<dbReference type="InterPro" id="IPR003439">
    <property type="entry name" value="ABC_transporter-like_ATP-bd"/>
</dbReference>
<keyword evidence="1" id="KW-0547">Nucleotide-binding</keyword>
<dbReference type="InterPro" id="IPR027417">
    <property type="entry name" value="P-loop_NTPase"/>
</dbReference>
<evidence type="ECO:0000259" key="3">
    <source>
        <dbReference type="PROSITE" id="PS50893"/>
    </source>
</evidence>
<dbReference type="EMBL" id="JALJXV010000007">
    <property type="protein sequence ID" value="MCP1675879.1"/>
    <property type="molecule type" value="Genomic_DNA"/>
</dbReference>
<accession>A0AAE3G586</accession>
<dbReference type="SUPFAM" id="SSF52540">
    <property type="entry name" value="P-loop containing nucleoside triphosphate hydrolases"/>
    <property type="match status" value="1"/>
</dbReference>
<proteinExistence type="predicted"/>
<comment type="caution">
    <text evidence="4">The sequence shown here is derived from an EMBL/GenBank/DDBJ whole genome shotgun (WGS) entry which is preliminary data.</text>
</comment>
<evidence type="ECO:0000313" key="4">
    <source>
        <dbReference type="EMBL" id="MCP1675879.1"/>
    </source>
</evidence>
<dbReference type="Pfam" id="PF00005">
    <property type="entry name" value="ABC_tran"/>
    <property type="match status" value="1"/>
</dbReference>
<dbReference type="GO" id="GO:0016887">
    <property type="term" value="F:ATP hydrolysis activity"/>
    <property type="evidence" value="ECO:0007669"/>
    <property type="project" value="InterPro"/>
</dbReference>
<dbReference type="AlphaFoldDB" id="A0AAE3G586"/>
<dbReference type="PROSITE" id="PS50893">
    <property type="entry name" value="ABC_TRANSPORTER_2"/>
    <property type="match status" value="1"/>
</dbReference>
<organism evidence="4 5">
    <name type="scientific">Natronocella acetinitrilica</name>
    <dbReference type="NCBI Taxonomy" id="414046"/>
    <lineage>
        <taxon>Bacteria</taxon>
        <taxon>Pseudomonadati</taxon>
        <taxon>Pseudomonadota</taxon>
        <taxon>Gammaproteobacteria</taxon>
        <taxon>Chromatiales</taxon>
        <taxon>Ectothiorhodospiraceae</taxon>
        <taxon>Natronocella</taxon>
    </lineage>
</organism>
<reference evidence="4" key="1">
    <citation type="submission" date="2022-03" db="EMBL/GenBank/DDBJ databases">
        <title>Genomic Encyclopedia of Type Strains, Phase III (KMG-III): the genomes of soil and plant-associated and newly described type strains.</title>
        <authorList>
            <person name="Whitman W."/>
        </authorList>
    </citation>
    <scope>NUCLEOTIDE SEQUENCE</scope>
    <source>
        <strain evidence="4">ANL 6-2</strain>
    </source>
</reference>
<evidence type="ECO:0000256" key="2">
    <source>
        <dbReference type="ARBA" id="ARBA00022840"/>
    </source>
</evidence>
<dbReference type="Proteomes" id="UP001205843">
    <property type="component" value="Unassembled WGS sequence"/>
</dbReference>
<evidence type="ECO:0000313" key="5">
    <source>
        <dbReference type="Proteomes" id="UP001205843"/>
    </source>
</evidence>
<name>A0AAE3G586_9GAMM</name>
<dbReference type="SMART" id="SM00382">
    <property type="entry name" value="AAA"/>
    <property type="match status" value="1"/>
</dbReference>
<evidence type="ECO:0000256" key="1">
    <source>
        <dbReference type="ARBA" id="ARBA00022741"/>
    </source>
</evidence>
<keyword evidence="2 4" id="KW-0067">ATP-binding</keyword>
<protein>
    <submittedName>
        <fullName evidence="4">ABC-2 type transport system ATP-binding protein</fullName>
    </submittedName>
</protein>
<feature type="domain" description="ABC transporter" evidence="3">
    <location>
        <begin position="16"/>
        <end position="244"/>
    </location>
</feature>
<dbReference type="InterPro" id="IPR003593">
    <property type="entry name" value="AAA+_ATPase"/>
</dbReference>
<sequence length="323" mass="34620">MAARIAGAGEGVPLALDARDLQVGYGGDPVLRGVDMQIAAGEIVTLLGPNGAGKTTLMRSICGRIPLTSGTVSVAGRSGGSGAARRMLGFVPQEIALYPMLTPRENLRFFGRLVGLSRGALNAAVDRALQLTQLTDRADVLVQTLSGGYQRRVNIAAAILHAPRMLVLDEPMVGVDVNARQALQQVLLRLAEEGIGILLTTHDLEQAERVSDRVVILLQGELIRNGSVESLIAETFGDHREVHLTLLQQPEDGLQASLRGLGLAAVNGDALHWLGELESGLVPMRRLLEQLEDLQIAVREIRVRQPDLDTLYRRLTAGPGGVR</sequence>
<dbReference type="RefSeq" id="WP_253480022.1">
    <property type="nucleotide sequence ID" value="NZ_JALJXV010000007.1"/>
</dbReference>